<reference evidence="2 3" key="1">
    <citation type="submission" date="2019-07" db="EMBL/GenBank/DDBJ databases">
        <title>WGS assembly of Gossypium tomentosum.</title>
        <authorList>
            <person name="Chen Z.J."/>
            <person name="Sreedasyam A."/>
            <person name="Ando A."/>
            <person name="Song Q."/>
            <person name="De L."/>
            <person name="Hulse-Kemp A."/>
            <person name="Ding M."/>
            <person name="Ye W."/>
            <person name="Kirkbride R."/>
            <person name="Jenkins J."/>
            <person name="Plott C."/>
            <person name="Lovell J."/>
            <person name="Lin Y.-M."/>
            <person name="Vaughn R."/>
            <person name="Liu B."/>
            <person name="Li W."/>
            <person name="Simpson S."/>
            <person name="Scheffler B."/>
            <person name="Saski C."/>
            <person name="Grover C."/>
            <person name="Hu G."/>
            <person name="Conover J."/>
            <person name="Carlson J."/>
            <person name="Shu S."/>
            <person name="Boston L."/>
            <person name="Williams M."/>
            <person name="Peterson D."/>
            <person name="Mcgee K."/>
            <person name="Jones D."/>
            <person name="Wendel J."/>
            <person name="Stelly D."/>
            <person name="Grimwood J."/>
            <person name="Schmutz J."/>
        </authorList>
    </citation>
    <scope>NUCLEOTIDE SEQUENCE [LARGE SCALE GENOMIC DNA]</scope>
    <source>
        <strain evidence="2">7179.01</strain>
    </source>
</reference>
<accession>A0A5D2NRD5</accession>
<feature type="compositionally biased region" description="Basic and acidic residues" evidence="1">
    <location>
        <begin position="101"/>
        <end position="118"/>
    </location>
</feature>
<evidence type="ECO:0008006" key="4">
    <source>
        <dbReference type="Google" id="ProtNLM"/>
    </source>
</evidence>
<evidence type="ECO:0000313" key="3">
    <source>
        <dbReference type="Proteomes" id="UP000322667"/>
    </source>
</evidence>
<feature type="region of interest" description="Disordered" evidence="1">
    <location>
        <begin position="99"/>
        <end position="118"/>
    </location>
</feature>
<dbReference type="EMBL" id="CM017619">
    <property type="protein sequence ID" value="TYI06748.1"/>
    <property type="molecule type" value="Genomic_DNA"/>
</dbReference>
<keyword evidence="3" id="KW-1185">Reference proteome</keyword>
<organism evidence="2 3">
    <name type="scientific">Gossypium tomentosum</name>
    <name type="common">Hawaiian cotton</name>
    <name type="synonym">Gossypium sandvicense</name>
    <dbReference type="NCBI Taxonomy" id="34277"/>
    <lineage>
        <taxon>Eukaryota</taxon>
        <taxon>Viridiplantae</taxon>
        <taxon>Streptophyta</taxon>
        <taxon>Embryophyta</taxon>
        <taxon>Tracheophyta</taxon>
        <taxon>Spermatophyta</taxon>
        <taxon>Magnoliopsida</taxon>
        <taxon>eudicotyledons</taxon>
        <taxon>Gunneridae</taxon>
        <taxon>Pentapetalae</taxon>
        <taxon>rosids</taxon>
        <taxon>malvids</taxon>
        <taxon>Malvales</taxon>
        <taxon>Malvaceae</taxon>
        <taxon>Malvoideae</taxon>
        <taxon>Gossypium</taxon>
    </lineage>
</organism>
<protein>
    <recommendedName>
        <fullName evidence="4">CCHC-type domain-containing protein</fullName>
    </recommendedName>
</protein>
<name>A0A5D2NRD5_GOSTO</name>
<dbReference type="AlphaFoldDB" id="A0A5D2NRD5"/>
<sequence length="209" mass="21946">MAVFVNLDRPLISKVLVDGDVQRVEYESLPMVCFNCGKYGQVKELCLSVEVEAVLERSKAVLERTEADAVVAPGEVAGEGGDGKNVEFRPWMIVNRKSRRGSRDSRVNEAAKKGKDSVGSRFSPLIGGEVSGGSLAGTDGGLGHLKVANCEAGVDSALIRPDLGSSSSGPIGVETSQIKGYSGPKSAGKRSRKFKGGSGTSLWAIECLT</sequence>
<gene>
    <name evidence="2" type="ORF">ES332_A10G181000v1</name>
</gene>
<evidence type="ECO:0000313" key="2">
    <source>
        <dbReference type="EMBL" id="TYI06748.1"/>
    </source>
</evidence>
<feature type="compositionally biased region" description="Polar residues" evidence="1">
    <location>
        <begin position="164"/>
        <end position="179"/>
    </location>
</feature>
<dbReference type="Proteomes" id="UP000322667">
    <property type="component" value="Chromosome A10"/>
</dbReference>
<proteinExistence type="predicted"/>
<feature type="region of interest" description="Disordered" evidence="1">
    <location>
        <begin position="164"/>
        <end position="196"/>
    </location>
</feature>
<evidence type="ECO:0000256" key="1">
    <source>
        <dbReference type="SAM" id="MobiDB-lite"/>
    </source>
</evidence>